<gene>
    <name evidence="1" type="ORF">OXX778_LOCUS13886</name>
</gene>
<dbReference type="GO" id="GO:0003676">
    <property type="term" value="F:nucleic acid binding"/>
    <property type="evidence" value="ECO:0007669"/>
    <property type="project" value="InterPro"/>
</dbReference>
<name>A0A814CYY5_9BILA</name>
<keyword evidence="2" id="KW-1185">Reference proteome</keyword>
<sequence length="702" mass="82455">MLNDKKIRKIEDLDLYLLDPIVHEGEHDEIFFNDEEPDGTYLELSKFGALTIEEYNTQFSSNINSSPEKALEKNRNSNKSNINVAKYIVNYTIDIIIDYYCDLITIDMNEEEIKAKFEFIFEENFKTKSTKLIFSGLTSSQRRVLHGLCEKKGLFHWTKQNNKDFILSNILRDKIYNLQAQDRFKAKTDELASKLSSISLQLESTSMSRVKRLDLLVQFNSFSLPKPSNGALTCLHELNIEPKEKKGLYTFVTIILLRIQKENFITNRNKKINFKISKVNFYYDSLQTIIQFKTRKKWKLNIFQINDLIKYYQNKIIKIMIGMICVTMTCFLRINKKSINWLCKVVNCPGSETLQIATIEIQHFVQHELVWLHKPFTDKEQASNQFKIDCKIRCESEPNLSARQIFQDEQAILAKNSSASYAELARVLPNLTSLEPTLEKRKKKKRPNLPKSLKDTNLSEPYTLNHKGEKFLILNKSKYKILIFCSPTQLDALSKATHWYVDGTFKSAAKFYYQLYIIHTYINNYMIPCCFVFINRRREKEYDFVLKALKKEAKTNFEQVQNKGCLFHFTQNLLKKLVNCGLKSEYQKNEEFSKWFRSICGLALVPIEKSDQLFEIIMANKPSINGLDKFLDYFVGIYFGGSYTINMWNHFETYDSPRTNNNLDCYNYKLNRHIGISHPDIFKEIDKLKEEEVDLSIKYHKL</sequence>
<dbReference type="InterPro" id="IPR036867">
    <property type="entry name" value="R3H_dom_sf"/>
</dbReference>
<comment type="caution">
    <text evidence="1">The sequence shown here is derived from an EMBL/GenBank/DDBJ whole genome shotgun (WGS) entry which is preliminary data.</text>
</comment>
<protein>
    <recommendedName>
        <fullName evidence="3">MULE transposase domain-containing protein</fullName>
    </recommendedName>
</protein>
<dbReference type="AlphaFoldDB" id="A0A814CYY5"/>
<evidence type="ECO:0000313" key="1">
    <source>
        <dbReference type="EMBL" id="CAF0949937.1"/>
    </source>
</evidence>
<accession>A0A814CYY5</accession>
<reference evidence="1" key="1">
    <citation type="submission" date="2021-02" db="EMBL/GenBank/DDBJ databases">
        <authorList>
            <person name="Nowell W R."/>
        </authorList>
    </citation>
    <scope>NUCLEOTIDE SEQUENCE</scope>
    <source>
        <strain evidence="1">Ploen Becks lab</strain>
    </source>
</reference>
<dbReference type="PANTHER" id="PTHR47160">
    <property type="entry name" value="PUTATIVE-RELATED"/>
    <property type="match status" value="1"/>
</dbReference>
<dbReference type="Proteomes" id="UP000663879">
    <property type="component" value="Unassembled WGS sequence"/>
</dbReference>
<dbReference type="PANTHER" id="PTHR47160:SF10">
    <property type="entry name" value="MULE TRANSPOSASE DOMAIN-CONTAINING PROTEIN"/>
    <property type="match status" value="1"/>
</dbReference>
<evidence type="ECO:0000313" key="2">
    <source>
        <dbReference type="Proteomes" id="UP000663879"/>
    </source>
</evidence>
<dbReference type="EMBL" id="CAJNOC010002756">
    <property type="protein sequence ID" value="CAF0949937.1"/>
    <property type="molecule type" value="Genomic_DNA"/>
</dbReference>
<organism evidence="1 2">
    <name type="scientific">Brachionus calyciflorus</name>
    <dbReference type="NCBI Taxonomy" id="104777"/>
    <lineage>
        <taxon>Eukaryota</taxon>
        <taxon>Metazoa</taxon>
        <taxon>Spiralia</taxon>
        <taxon>Gnathifera</taxon>
        <taxon>Rotifera</taxon>
        <taxon>Eurotatoria</taxon>
        <taxon>Monogononta</taxon>
        <taxon>Pseudotrocha</taxon>
        <taxon>Ploima</taxon>
        <taxon>Brachionidae</taxon>
        <taxon>Brachionus</taxon>
    </lineage>
</organism>
<proteinExistence type="predicted"/>
<evidence type="ECO:0008006" key="3">
    <source>
        <dbReference type="Google" id="ProtNLM"/>
    </source>
</evidence>
<dbReference type="SUPFAM" id="SSF82708">
    <property type="entry name" value="R3H domain"/>
    <property type="match status" value="1"/>
</dbReference>